<name>A0ABR4CQU1_9HELO</name>
<dbReference type="SUPFAM" id="SSF49695">
    <property type="entry name" value="gamma-Crystallin-like"/>
    <property type="match status" value="1"/>
</dbReference>
<dbReference type="Gene3D" id="2.60.20.10">
    <property type="entry name" value="Crystallins"/>
    <property type="match status" value="1"/>
</dbReference>
<sequence length="158" mass="17272">MKFIVSLTAAISFTVGTSAVALTLPGARNVVYNSDHSEGTAFPGTVDSIASTTALAIRDDSHWYLYACFDPNFKGKCWTWGAEEGKCYNFYPEWINQISSMSADAGLAHECTIYEDLSCGGKKQTFSISGSADLRDQNFDDKVKSYMCKSTMIIPVTV</sequence>
<feature type="signal peptide" evidence="1">
    <location>
        <begin position="1"/>
        <end position="19"/>
    </location>
</feature>
<dbReference type="EMBL" id="JAZHXI010000005">
    <property type="protein sequence ID" value="KAL2071751.1"/>
    <property type="molecule type" value="Genomic_DNA"/>
</dbReference>
<feature type="chain" id="PRO_5045130276" evidence="1">
    <location>
        <begin position="20"/>
        <end position="158"/>
    </location>
</feature>
<comment type="caution">
    <text evidence="2">The sequence shown here is derived from an EMBL/GenBank/DDBJ whole genome shotgun (WGS) entry which is preliminary data.</text>
</comment>
<reference evidence="2 3" key="1">
    <citation type="journal article" date="2024" name="Commun. Biol.">
        <title>Comparative genomic analysis of thermophilic fungi reveals convergent evolutionary adaptations and gene losses.</title>
        <authorList>
            <person name="Steindorff A.S."/>
            <person name="Aguilar-Pontes M.V."/>
            <person name="Robinson A.J."/>
            <person name="Andreopoulos B."/>
            <person name="LaButti K."/>
            <person name="Kuo A."/>
            <person name="Mondo S."/>
            <person name="Riley R."/>
            <person name="Otillar R."/>
            <person name="Haridas S."/>
            <person name="Lipzen A."/>
            <person name="Grimwood J."/>
            <person name="Schmutz J."/>
            <person name="Clum A."/>
            <person name="Reid I.D."/>
            <person name="Moisan M.C."/>
            <person name="Butler G."/>
            <person name="Nguyen T.T.M."/>
            <person name="Dewar K."/>
            <person name="Conant G."/>
            <person name="Drula E."/>
            <person name="Henrissat B."/>
            <person name="Hansel C."/>
            <person name="Singer S."/>
            <person name="Hutchinson M.I."/>
            <person name="de Vries R.P."/>
            <person name="Natvig D.O."/>
            <person name="Powell A.J."/>
            <person name="Tsang A."/>
            <person name="Grigoriev I.V."/>
        </authorList>
    </citation>
    <scope>NUCLEOTIDE SEQUENCE [LARGE SCALE GENOMIC DNA]</scope>
    <source>
        <strain evidence="2 3">CBS 494.80</strain>
    </source>
</reference>
<dbReference type="Proteomes" id="UP001595075">
    <property type="component" value="Unassembled WGS sequence"/>
</dbReference>
<accession>A0ABR4CQU1</accession>
<evidence type="ECO:0000313" key="2">
    <source>
        <dbReference type="EMBL" id="KAL2071751.1"/>
    </source>
</evidence>
<dbReference type="InterPro" id="IPR011024">
    <property type="entry name" value="G_crystallin-like"/>
</dbReference>
<proteinExistence type="predicted"/>
<keyword evidence="3" id="KW-1185">Reference proteome</keyword>
<organism evidence="2 3">
    <name type="scientific">Oculimacula yallundae</name>
    <dbReference type="NCBI Taxonomy" id="86028"/>
    <lineage>
        <taxon>Eukaryota</taxon>
        <taxon>Fungi</taxon>
        <taxon>Dikarya</taxon>
        <taxon>Ascomycota</taxon>
        <taxon>Pezizomycotina</taxon>
        <taxon>Leotiomycetes</taxon>
        <taxon>Helotiales</taxon>
        <taxon>Ploettnerulaceae</taxon>
        <taxon>Oculimacula</taxon>
    </lineage>
</organism>
<gene>
    <name evidence="2" type="ORF">VTL71DRAFT_12986</name>
</gene>
<protein>
    <submittedName>
        <fullName evidence="2">Uncharacterized protein</fullName>
    </submittedName>
</protein>
<evidence type="ECO:0000313" key="3">
    <source>
        <dbReference type="Proteomes" id="UP001595075"/>
    </source>
</evidence>
<keyword evidence="1" id="KW-0732">Signal</keyword>
<evidence type="ECO:0000256" key="1">
    <source>
        <dbReference type="SAM" id="SignalP"/>
    </source>
</evidence>